<dbReference type="EMBL" id="CM004395">
    <property type="protein sequence ID" value="OAY41313.1"/>
    <property type="molecule type" value="Genomic_DNA"/>
</dbReference>
<reference evidence="1" key="1">
    <citation type="submission" date="2016-02" db="EMBL/GenBank/DDBJ databases">
        <title>WGS assembly of Manihot esculenta.</title>
        <authorList>
            <person name="Bredeson J.V."/>
            <person name="Prochnik S.E."/>
            <person name="Lyons J.B."/>
            <person name="Schmutz J."/>
            <person name="Grimwood J."/>
            <person name="Vrebalov J."/>
            <person name="Bart R.S."/>
            <person name="Amuge T."/>
            <person name="Ferguson M.E."/>
            <person name="Green R."/>
            <person name="Putnam N."/>
            <person name="Stites J."/>
            <person name="Rounsley S."/>
            <person name="Rokhsar D.S."/>
        </authorList>
    </citation>
    <scope>NUCLEOTIDE SEQUENCE [LARGE SCALE GENOMIC DNA]</scope>
    <source>
        <tissue evidence="1">Leaf</tissue>
    </source>
</reference>
<organism evidence="1">
    <name type="scientific">Manihot esculenta</name>
    <name type="common">Cassava</name>
    <name type="synonym">Jatropha manihot</name>
    <dbReference type="NCBI Taxonomy" id="3983"/>
    <lineage>
        <taxon>Eukaryota</taxon>
        <taxon>Viridiplantae</taxon>
        <taxon>Streptophyta</taxon>
        <taxon>Embryophyta</taxon>
        <taxon>Tracheophyta</taxon>
        <taxon>Spermatophyta</taxon>
        <taxon>Magnoliopsida</taxon>
        <taxon>eudicotyledons</taxon>
        <taxon>Gunneridae</taxon>
        <taxon>Pentapetalae</taxon>
        <taxon>rosids</taxon>
        <taxon>fabids</taxon>
        <taxon>Malpighiales</taxon>
        <taxon>Euphorbiaceae</taxon>
        <taxon>Crotonoideae</taxon>
        <taxon>Manihoteae</taxon>
        <taxon>Manihot</taxon>
    </lineage>
</organism>
<gene>
    <name evidence="1" type="ORF">MANES_09G091400</name>
</gene>
<accession>A0A2C9V9E7</accession>
<sequence>MMQTQLNTKEISLHKYTTTIRKLVIGTDLEKKQEACASEKTQKRHQVLWLQE</sequence>
<proteinExistence type="predicted"/>
<dbReference type="AlphaFoldDB" id="A0A2C9V9E7"/>
<protein>
    <submittedName>
        <fullName evidence="1">Uncharacterized protein</fullName>
    </submittedName>
</protein>
<name>A0A2C9V9E7_MANES</name>
<evidence type="ECO:0000313" key="1">
    <source>
        <dbReference type="EMBL" id="OAY41313.1"/>
    </source>
</evidence>